<reference evidence="2" key="1">
    <citation type="journal article" date="2023" name="Mol. Phylogenet. Evol.">
        <title>Genome-scale phylogeny and comparative genomics of the fungal order Sordariales.</title>
        <authorList>
            <person name="Hensen N."/>
            <person name="Bonometti L."/>
            <person name="Westerberg I."/>
            <person name="Brannstrom I.O."/>
            <person name="Guillou S."/>
            <person name="Cros-Aarteil S."/>
            <person name="Calhoun S."/>
            <person name="Haridas S."/>
            <person name="Kuo A."/>
            <person name="Mondo S."/>
            <person name="Pangilinan J."/>
            <person name="Riley R."/>
            <person name="LaButti K."/>
            <person name="Andreopoulos B."/>
            <person name="Lipzen A."/>
            <person name="Chen C."/>
            <person name="Yan M."/>
            <person name="Daum C."/>
            <person name="Ng V."/>
            <person name="Clum A."/>
            <person name="Steindorff A."/>
            <person name="Ohm R.A."/>
            <person name="Martin F."/>
            <person name="Silar P."/>
            <person name="Natvig D.O."/>
            <person name="Lalanne C."/>
            <person name="Gautier V."/>
            <person name="Ament-Velasquez S.L."/>
            <person name="Kruys A."/>
            <person name="Hutchinson M.I."/>
            <person name="Powell A.J."/>
            <person name="Barry K."/>
            <person name="Miller A.N."/>
            <person name="Grigoriev I.V."/>
            <person name="Debuchy R."/>
            <person name="Gladieux P."/>
            <person name="Hiltunen Thoren M."/>
            <person name="Johannesson H."/>
        </authorList>
    </citation>
    <scope>NUCLEOTIDE SEQUENCE</scope>
    <source>
        <strain evidence="2">CBS 123565</strain>
    </source>
</reference>
<protein>
    <submittedName>
        <fullName evidence="2">Uncharacterized protein</fullName>
    </submittedName>
</protein>
<organism evidence="2 3">
    <name type="scientific">Trichocladium antarcticum</name>
    <dbReference type="NCBI Taxonomy" id="1450529"/>
    <lineage>
        <taxon>Eukaryota</taxon>
        <taxon>Fungi</taxon>
        <taxon>Dikarya</taxon>
        <taxon>Ascomycota</taxon>
        <taxon>Pezizomycotina</taxon>
        <taxon>Sordariomycetes</taxon>
        <taxon>Sordariomycetidae</taxon>
        <taxon>Sordariales</taxon>
        <taxon>Chaetomiaceae</taxon>
        <taxon>Trichocladium</taxon>
    </lineage>
</organism>
<dbReference type="Proteomes" id="UP001304895">
    <property type="component" value="Unassembled WGS sequence"/>
</dbReference>
<proteinExistence type="predicted"/>
<evidence type="ECO:0000256" key="1">
    <source>
        <dbReference type="SAM" id="MobiDB-lite"/>
    </source>
</evidence>
<keyword evidence="3" id="KW-1185">Reference proteome</keyword>
<name>A0AAN6Z9R5_9PEZI</name>
<gene>
    <name evidence="2" type="ORF">BT67DRAFT_437149</name>
</gene>
<evidence type="ECO:0000313" key="2">
    <source>
        <dbReference type="EMBL" id="KAK4130327.1"/>
    </source>
</evidence>
<accession>A0AAN6Z9R5</accession>
<feature type="region of interest" description="Disordered" evidence="1">
    <location>
        <begin position="39"/>
        <end position="85"/>
    </location>
</feature>
<evidence type="ECO:0000313" key="3">
    <source>
        <dbReference type="Proteomes" id="UP001304895"/>
    </source>
</evidence>
<dbReference type="EMBL" id="MU853438">
    <property type="protein sequence ID" value="KAK4130327.1"/>
    <property type="molecule type" value="Genomic_DNA"/>
</dbReference>
<feature type="compositionally biased region" description="Low complexity" evidence="1">
    <location>
        <begin position="47"/>
        <end position="69"/>
    </location>
</feature>
<reference evidence="2" key="2">
    <citation type="submission" date="2023-05" db="EMBL/GenBank/DDBJ databases">
        <authorList>
            <consortium name="Lawrence Berkeley National Laboratory"/>
            <person name="Steindorff A."/>
            <person name="Hensen N."/>
            <person name="Bonometti L."/>
            <person name="Westerberg I."/>
            <person name="Brannstrom I.O."/>
            <person name="Guillou S."/>
            <person name="Cros-Aarteil S."/>
            <person name="Calhoun S."/>
            <person name="Haridas S."/>
            <person name="Kuo A."/>
            <person name="Mondo S."/>
            <person name="Pangilinan J."/>
            <person name="Riley R."/>
            <person name="Labutti K."/>
            <person name="Andreopoulos B."/>
            <person name="Lipzen A."/>
            <person name="Chen C."/>
            <person name="Yanf M."/>
            <person name="Daum C."/>
            <person name="Ng V."/>
            <person name="Clum A."/>
            <person name="Ohm R."/>
            <person name="Martin F."/>
            <person name="Silar P."/>
            <person name="Natvig D."/>
            <person name="Lalanne C."/>
            <person name="Gautier V."/>
            <person name="Ament-Velasquez S.L."/>
            <person name="Kruys A."/>
            <person name="Hutchinson M.I."/>
            <person name="Powell A.J."/>
            <person name="Barry K."/>
            <person name="Miller A.N."/>
            <person name="Grigoriev I.V."/>
            <person name="Debuchy R."/>
            <person name="Gladieux P."/>
            <person name="Thoren M.H."/>
            <person name="Johannesson H."/>
        </authorList>
    </citation>
    <scope>NUCLEOTIDE SEQUENCE</scope>
    <source>
        <strain evidence="2">CBS 123565</strain>
    </source>
</reference>
<comment type="caution">
    <text evidence="2">The sequence shown here is derived from an EMBL/GenBank/DDBJ whole genome shotgun (WGS) entry which is preliminary data.</text>
</comment>
<sequence>MVLAGSNFNIYVASIVFVLNIQQFKRLTSIFTEGDNTLPAAGPAATEQQESSPATAAAARKTTAKRQAPSSTSKRKKKKKVDANELRLQARSVPYTVYITRLYNRVIRACHFQARNSLAVQEPLQQGPGLVHGNPQGRGHRIIIGIRSIRKETAAAPAANPFFASPCAAATPSASLFLTRATPQQSAKEKSSSTLERTTIANKQLVSIGTSLLDVLREGVAALGENNKLLRQISKELRISS</sequence>
<dbReference type="AlphaFoldDB" id="A0AAN6Z9R5"/>